<reference evidence="2" key="1">
    <citation type="journal article" date="2023" name="Plant J.">
        <title>Genome sequences and population genomics provide insights into the demographic history, inbreeding, and mutation load of two 'living fossil' tree species of Dipteronia.</title>
        <authorList>
            <person name="Feng Y."/>
            <person name="Comes H.P."/>
            <person name="Chen J."/>
            <person name="Zhu S."/>
            <person name="Lu R."/>
            <person name="Zhang X."/>
            <person name="Li P."/>
            <person name="Qiu J."/>
            <person name="Olsen K.M."/>
            <person name="Qiu Y."/>
        </authorList>
    </citation>
    <scope>NUCLEOTIDE SEQUENCE</scope>
    <source>
        <strain evidence="2">KIB01</strain>
    </source>
</reference>
<dbReference type="Proteomes" id="UP001280121">
    <property type="component" value="Unassembled WGS sequence"/>
</dbReference>
<keyword evidence="1" id="KW-0812">Transmembrane</keyword>
<dbReference type="InterPro" id="IPR053258">
    <property type="entry name" value="Ca-permeable_cation_channel"/>
</dbReference>
<accession>A0AAD9U9Y1</accession>
<keyword evidence="1" id="KW-1133">Transmembrane helix</keyword>
<feature type="transmembrane region" description="Helical" evidence="1">
    <location>
        <begin position="82"/>
        <end position="103"/>
    </location>
</feature>
<protein>
    <recommendedName>
        <fullName evidence="4">Transmembrane protein</fullName>
    </recommendedName>
</protein>
<dbReference type="PANTHER" id="PTHR34115:SF5">
    <property type="entry name" value="PROTEIN, PUTATIVE-RELATED"/>
    <property type="match status" value="1"/>
</dbReference>
<sequence length="147" mass="16844">MHPSFSRISLYKEEISRFSQKQRMGTQQQRMEVQDKDQQLILKIAKSFNFIIPTLIGLLLLVRVMNSQNKFESPFETHPTNMWVFVISAMIYYSAAHQGSMPLAARISGSLTSILLLCFFIPHWLGLAILIVWVCVTLNIAYKAHAV</sequence>
<keyword evidence="3" id="KW-1185">Reference proteome</keyword>
<organism evidence="2 3">
    <name type="scientific">Dipteronia dyeriana</name>
    <dbReference type="NCBI Taxonomy" id="168575"/>
    <lineage>
        <taxon>Eukaryota</taxon>
        <taxon>Viridiplantae</taxon>
        <taxon>Streptophyta</taxon>
        <taxon>Embryophyta</taxon>
        <taxon>Tracheophyta</taxon>
        <taxon>Spermatophyta</taxon>
        <taxon>Magnoliopsida</taxon>
        <taxon>eudicotyledons</taxon>
        <taxon>Gunneridae</taxon>
        <taxon>Pentapetalae</taxon>
        <taxon>rosids</taxon>
        <taxon>malvids</taxon>
        <taxon>Sapindales</taxon>
        <taxon>Sapindaceae</taxon>
        <taxon>Hippocastanoideae</taxon>
        <taxon>Acereae</taxon>
        <taxon>Dipteronia</taxon>
    </lineage>
</organism>
<dbReference type="EMBL" id="JANJYI010000005">
    <property type="protein sequence ID" value="KAK2650630.1"/>
    <property type="molecule type" value="Genomic_DNA"/>
</dbReference>
<dbReference type="PANTHER" id="PTHR34115">
    <property type="entry name" value="PROTEIN, PUTATIVE-RELATED"/>
    <property type="match status" value="1"/>
</dbReference>
<name>A0AAD9U9Y1_9ROSI</name>
<dbReference type="AlphaFoldDB" id="A0AAD9U9Y1"/>
<evidence type="ECO:0000313" key="3">
    <source>
        <dbReference type="Proteomes" id="UP001280121"/>
    </source>
</evidence>
<evidence type="ECO:0008006" key="4">
    <source>
        <dbReference type="Google" id="ProtNLM"/>
    </source>
</evidence>
<gene>
    <name evidence="2" type="ORF">Ddye_018119</name>
</gene>
<evidence type="ECO:0000313" key="2">
    <source>
        <dbReference type="EMBL" id="KAK2650630.1"/>
    </source>
</evidence>
<proteinExistence type="predicted"/>
<comment type="caution">
    <text evidence="2">The sequence shown here is derived from an EMBL/GenBank/DDBJ whole genome shotgun (WGS) entry which is preliminary data.</text>
</comment>
<keyword evidence="1" id="KW-0472">Membrane</keyword>
<feature type="transmembrane region" description="Helical" evidence="1">
    <location>
        <begin position="115"/>
        <end position="142"/>
    </location>
</feature>
<feature type="transmembrane region" description="Helical" evidence="1">
    <location>
        <begin position="40"/>
        <end position="62"/>
    </location>
</feature>
<evidence type="ECO:0000256" key="1">
    <source>
        <dbReference type="SAM" id="Phobius"/>
    </source>
</evidence>